<evidence type="ECO:0000256" key="7">
    <source>
        <dbReference type="ARBA" id="ARBA00023136"/>
    </source>
</evidence>
<evidence type="ECO:0000256" key="4">
    <source>
        <dbReference type="ARBA" id="ARBA00022475"/>
    </source>
</evidence>
<evidence type="ECO:0000256" key="5">
    <source>
        <dbReference type="ARBA" id="ARBA00022692"/>
    </source>
</evidence>
<evidence type="ECO:0000256" key="1">
    <source>
        <dbReference type="ARBA" id="ARBA00004651"/>
    </source>
</evidence>
<gene>
    <name evidence="10" type="ORF">JOF45_001995</name>
</gene>
<evidence type="ECO:0000256" key="8">
    <source>
        <dbReference type="SAM" id="MobiDB-lite"/>
    </source>
</evidence>
<feature type="region of interest" description="Disordered" evidence="8">
    <location>
        <begin position="141"/>
        <end position="213"/>
    </location>
</feature>
<keyword evidence="3" id="KW-0813">Transport</keyword>
<comment type="caution">
    <text evidence="10">The sequence shown here is derived from an EMBL/GenBank/DDBJ whole genome shotgun (WGS) entry which is preliminary data.</text>
</comment>
<protein>
    <submittedName>
        <fullName evidence="10">Multicomponent Na+:H+ antiporter subunit F</fullName>
    </submittedName>
</protein>
<keyword evidence="4" id="KW-1003">Cell membrane</keyword>
<keyword evidence="7 9" id="KW-0472">Membrane</keyword>
<dbReference type="InterPro" id="IPR007208">
    <property type="entry name" value="MrpF/PhaF-like"/>
</dbReference>
<dbReference type="PANTHER" id="PTHR34702:SF1">
    <property type="entry name" value="NA(+)_H(+) ANTIPORTER SUBUNIT F"/>
    <property type="match status" value="1"/>
</dbReference>
<comment type="subcellular location">
    <subcellularLocation>
        <location evidence="1">Cell membrane</location>
        <topology evidence="1">Multi-pass membrane protein</topology>
    </subcellularLocation>
</comment>
<feature type="transmembrane region" description="Helical" evidence="9">
    <location>
        <begin position="35"/>
        <end position="53"/>
    </location>
</feature>
<organism evidence="10 11">
    <name type="scientific">Nesterenkonia lacusekhoensis</name>
    <dbReference type="NCBI Taxonomy" id="150832"/>
    <lineage>
        <taxon>Bacteria</taxon>
        <taxon>Bacillati</taxon>
        <taxon>Actinomycetota</taxon>
        <taxon>Actinomycetes</taxon>
        <taxon>Micrococcales</taxon>
        <taxon>Micrococcaceae</taxon>
        <taxon>Nesterenkonia</taxon>
    </lineage>
</organism>
<comment type="similarity">
    <text evidence="2">Belongs to the CPA3 antiporters (TC 2.A.63) subunit F family.</text>
</comment>
<name>A0ABS4T3D8_9MICC</name>
<keyword evidence="6 9" id="KW-1133">Transmembrane helix</keyword>
<dbReference type="Proteomes" id="UP001519331">
    <property type="component" value="Unassembled WGS sequence"/>
</dbReference>
<keyword evidence="5 9" id="KW-0812">Transmembrane</keyword>
<dbReference type="Pfam" id="PF04066">
    <property type="entry name" value="MrpF_PhaF"/>
    <property type="match status" value="1"/>
</dbReference>
<evidence type="ECO:0000313" key="10">
    <source>
        <dbReference type="EMBL" id="MBP2318976.1"/>
    </source>
</evidence>
<evidence type="ECO:0000313" key="11">
    <source>
        <dbReference type="Proteomes" id="UP001519331"/>
    </source>
</evidence>
<feature type="region of interest" description="Disordered" evidence="8">
    <location>
        <begin position="94"/>
        <end position="114"/>
    </location>
</feature>
<sequence length="213" mass="21654">MLEIAVGITQVLLAIGALCAVYRVYRGPSVLDRVISVDVILIIVASVMLVEMVRSDHQDFILFVLVTSVIGFLGAVAIARYVVARKPADAERAAERDAQAAGMEEPEPETPQNVAASPVITAAQESEDEATSWFTALAKSGFAPQRGKDPARGGDAGGASGGDAANPAENAAGNSAGNSENPGEGAAGEDAGESAGGEDCSGEGSAEQPKGER</sequence>
<dbReference type="RefSeq" id="WP_210049494.1">
    <property type="nucleotide sequence ID" value="NZ_JAGINX010000001.1"/>
</dbReference>
<feature type="compositionally biased region" description="Low complexity" evidence="8">
    <location>
        <begin position="162"/>
        <end position="184"/>
    </location>
</feature>
<dbReference type="PANTHER" id="PTHR34702">
    <property type="entry name" value="NA(+)/H(+) ANTIPORTER SUBUNIT F1"/>
    <property type="match status" value="1"/>
</dbReference>
<reference evidence="10 11" key="1">
    <citation type="submission" date="2021-03" db="EMBL/GenBank/DDBJ databases">
        <title>Sequencing the genomes of 1000 actinobacteria strains.</title>
        <authorList>
            <person name="Klenk H.-P."/>
        </authorList>
    </citation>
    <scope>NUCLEOTIDE SEQUENCE [LARGE SCALE GENOMIC DNA]</scope>
    <source>
        <strain evidence="10 11">DSM 12544</strain>
    </source>
</reference>
<accession>A0ABS4T3D8</accession>
<evidence type="ECO:0000256" key="2">
    <source>
        <dbReference type="ARBA" id="ARBA00009212"/>
    </source>
</evidence>
<feature type="transmembrane region" description="Helical" evidence="9">
    <location>
        <begin position="60"/>
        <end position="83"/>
    </location>
</feature>
<dbReference type="EMBL" id="JAGINX010000001">
    <property type="protein sequence ID" value="MBP2318976.1"/>
    <property type="molecule type" value="Genomic_DNA"/>
</dbReference>
<evidence type="ECO:0000256" key="9">
    <source>
        <dbReference type="SAM" id="Phobius"/>
    </source>
</evidence>
<proteinExistence type="inferred from homology"/>
<evidence type="ECO:0000256" key="6">
    <source>
        <dbReference type="ARBA" id="ARBA00022989"/>
    </source>
</evidence>
<evidence type="ECO:0000256" key="3">
    <source>
        <dbReference type="ARBA" id="ARBA00022448"/>
    </source>
</evidence>
<keyword evidence="11" id="KW-1185">Reference proteome</keyword>